<dbReference type="InterPro" id="IPR007627">
    <property type="entry name" value="RNA_pol_sigma70_r2"/>
</dbReference>
<evidence type="ECO:0000256" key="2">
    <source>
        <dbReference type="ARBA" id="ARBA00023015"/>
    </source>
</evidence>
<dbReference type="Proteomes" id="UP001500936">
    <property type="component" value="Unassembled WGS sequence"/>
</dbReference>
<feature type="domain" description="RNA polymerase sigma factor 70 region 4 type 2" evidence="6">
    <location>
        <begin position="127"/>
        <end position="179"/>
    </location>
</feature>
<evidence type="ECO:0000313" key="8">
    <source>
        <dbReference type="Proteomes" id="UP001500936"/>
    </source>
</evidence>
<dbReference type="RefSeq" id="WP_345265082.1">
    <property type="nucleotide sequence ID" value="NZ_BAABHB010000002.1"/>
</dbReference>
<sequence>MNKTLVNDVVWDAFQQGSEPAFRALYVAHYTLLVNYGRRFGADDALIEDTVHDLFLELWHYRRTLTRPQSIQSYLIKAFRNRLLTQLAQQNRYQSRDESDDSFGLLPTEPSAEERLIEAGLHQEQQQRVQKAMALLSPRQQEILYLRYFSELNYEQICAVMGITYHTARTQMHQALTALRKRLQENWSVSILLMLTVQ</sequence>
<accession>A0ABP8K3B7</accession>
<evidence type="ECO:0000313" key="7">
    <source>
        <dbReference type="EMBL" id="GAA4399991.1"/>
    </source>
</evidence>
<dbReference type="EMBL" id="BAABHB010000002">
    <property type="protein sequence ID" value="GAA4399991.1"/>
    <property type="molecule type" value="Genomic_DNA"/>
</dbReference>
<feature type="domain" description="RNA polymerase sigma-70 region 2" evidence="5">
    <location>
        <begin position="25"/>
        <end position="92"/>
    </location>
</feature>
<keyword evidence="3" id="KW-0731">Sigma factor</keyword>
<comment type="caution">
    <text evidence="7">The sequence shown here is derived from an EMBL/GenBank/DDBJ whole genome shotgun (WGS) entry which is preliminary data.</text>
</comment>
<dbReference type="CDD" id="cd06171">
    <property type="entry name" value="Sigma70_r4"/>
    <property type="match status" value="1"/>
</dbReference>
<dbReference type="Pfam" id="PF08281">
    <property type="entry name" value="Sigma70_r4_2"/>
    <property type="match status" value="1"/>
</dbReference>
<name>A0ABP8K3B7_9BACT</name>
<evidence type="ECO:0000259" key="6">
    <source>
        <dbReference type="Pfam" id="PF08281"/>
    </source>
</evidence>
<evidence type="ECO:0000256" key="4">
    <source>
        <dbReference type="ARBA" id="ARBA00023163"/>
    </source>
</evidence>
<dbReference type="InterPro" id="IPR013325">
    <property type="entry name" value="RNA_pol_sigma_r2"/>
</dbReference>
<proteinExistence type="inferred from homology"/>
<keyword evidence="4" id="KW-0804">Transcription</keyword>
<evidence type="ECO:0000256" key="3">
    <source>
        <dbReference type="ARBA" id="ARBA00023082"/>
    </source>
</evidence>
<dbReference type="InterPro" id="IPR036388">
    <property type="entry name" value="WH-like_DNA-bd_sf"/>
</dbReference>
<dbReference type="InterPro" id="IPR013249">
    <property type="entry name" value="RNA_pol_sigma70_r4_t2"/>
</dbReference>
<dbReference type="Pfam" id="PF04542">
    <property type="entry name" value="Sigma70_r2"/>
    <property type="match status" value="1"/>
</dbReference>
<dbReference type="SUPFAM" id="SSF88659">
    <property type="entry name" value="Sigma3 and sigma4 domains of RNA polymerase sigma factors"/>
    <property type="match status" value="1"/>
</dbReference>
<comment type="similarity">
    <text evidence="1">Belongs to the sigma-70 factor family. ECF subfamily.</text>
</comment>
<organism evidence="7 8">
    <name type="scientific">Nibrella viscosa</name>
    <dbReference type="NCBI Taxonomy" id="1084524"/>
    <lineage>
        <taxon>Bacteria</taxon>
        <taxon>Pseudomonadati</taxon>
        <taxon>Bacteroidota</taxon>
        <taxon>Cytophagia</taxon>
        <taxon>Cytophagales</taxon>
        <taxon>Spirosomataceae</taxon>
        <taxon>Nibrella</taxon>
    </lineage>
</organism>
<dbReference type="Gene3D" id="1.10.1740.10">
    <property type="match status" value="1"/>
</dbReference>
<dbReference type="PANTHER" id="PTHR43133:SF46">
    <property type="entry name" value="RNA POLYMERASE SIGMA-70 FACTOR ECF SUBFAMILY"/>
    <property type="match status" value="1"/>
</dbReference>
<keyword evidence="8" id="KW-1185">Reference proteome</keyword>
<keyword evidence="2" id="KW-0805">Transcription regulation</keyword>
<gene>
    <name evidence="7" type="ORF">GCM10023187_12630</name>
</gene>
<dbReference type="InterPro" id="IPR039425">
    <property type="entry name" value="RNA_pol_sigma-70-like"/>
</dbReference>
<reference evidence="8" key="1">
    <citation type="journal article" date="2019" name="Int. J. Syst. Evol. Microbiol.">
        <title>The Global Catalogue of Microorganisms (GCM) 10K type strain sequencing project: providing services to taxonomists for standard genome sequencing and annotation.</title>
        <authorList>
            <consortium name="The Broad Institute Genomics Platform"/>
            <consortium name="The Broad Institute Genome Sequencing Center for Infectious Disease"/>
            <person name="Wu L."/>
            <person name="Ma J."/>
        </authorList>
    </citation>
    <scope>NUCLEOTIDE SEQUENCE [LARGE SCALE GENOMIC DNA]</scope>
    <source>
        <strain evidence="8">JCM 17925</strain>
    </source>
</reference>
<dbReference type="NCBIfam" id="TIGR02937">
    <property type="entry name" value="sigma70-ECF"/>
    <property type="match status" value="1"/>
</dbReference>
<protein>
    <submittedName>
        <fullName evidence="7">Sigma-70 family RNA polymerase sigma factor</fullName>
    </submittedName>
</protein>
<dbReference type="SUPFAM" id="SSF88946">
    <property type="entry name" value="Sigma2 domain of RNA polymerase sigma factors"/>
    <property type="match status" value="1"/>
</dbReference>
<evidence type="ECO:0000259" key="5">
    <source>
        <dbReference type="Pfam" id="PF04542"/>
    </source>
</evidence>
<dbReference type="Gene3D" id="1.10.10.10">
    <property type="entry name" value="Winged helix-like DNA-binding domain superfamily/Winged helix DNA-binding domain"/>
    <property type="match status" value="1"/>
</dbReference>
<dbReference type="InterPro" id="IPR014284">
    <property type="entry name" value="RNA_pol_sigma-70_dom"/>
</dbReference>
<evidence type="ECO:0000256" key="1">
    <source>
        <dbReference type="ARBA" id="ARBA00010641"/>
    </source>
</evidence>
<dbReference type="PANTHER" id="PTHR43133">
    <property type="entry name" value="RNA POLYMERASE ECF-TYPE SIGMA FACTO"/>
    <property type="match status" value="1"/>
</dbReference>
<dbReference type="InterPro" id="IPR013324">
    <property type="entry name" value="RNA_pol_sigma_r3/r4-like"/>
</dbReference>